<dbReference type="InterPro" id="IPR000159">
    <property type="entry name" value="RA_dom"/>
</dbReference>
<feature type="transmembrane region" description="Helical" evidence="4">
    <location>
        <begin position="738"/>
        <end position="759"/>
    </location>
</feature>
<dbReference type="PROSITE" id="PS50105">
    <property type="entry name" value="SAM_DOMAIN"/>
    <property type="match status" value="1"/>
</dbReference>
<sequence>MERPPLDVRVWSPSLVLEWLKQLDLEQYAPQFLENDIDGEALVLLDDASLRDLGVTSIGHRMTLLSEIFQLKQTYGIQIEPGDWVPQNYEGVPDDVPDIAALLRERDDRIAVLEARVSQLSASLLRLREDVVGLARAADKPDALQQSALLDMPLGPPTSRTLLTTPSVSRSPKPLTPSTESAAVLPSRPVTRGRGFVDTPTRRLDTSETQNTFSLRLNTATTSVTHYVGSLAPISDAVGHMLQASGADIPTLPSDESVTIDDTTQTLLLLALRKYHVHDDWHNFALFIHSGTTERCLTYEEKPLLILHKLRDAGNEPWFIVRHLRDVEPPIVLAEKKLKVRRRDAGRHTKNPAMWMRAAPLDPDEAHMDERAFGVSQWMKHTPLHAIEAERALQSARAMGPAAGVLQDESQPRTYALAIYPYESEREDEFDVRAGDAFIVLAKAKGWWALRRDSLADGRGDVYVPDALSDARRLEVWTGWVPAGCLLETSRPIADLLFAQATGSVSEASTPVHSTAAMKAAQTRSLRYELIHAPLPLAIVLSAGTHGTLLAQFDAPDGTLSLPAGELLRVFKRYNHWSYCIVDGPSQSRASHLHIPMLRRCLLLGAATAALVYAHGGHSSINIEEEKKKPVSSALWTHIALEALAWLVLFPLGMVLGLVRHKLHVPVSSAAVALSFVGYILGGHHKGRQFPHTIHGTMAKLLFLSLLTQATCGIYLKLHLTWKPEAYVRPVVLRIHGILGRAFPVFGWTQMVFGIATLQSWCRGGHLGQCLAHYIMGSAFAGYSVILLIMLKCAVEWLRRQGFSEEYLDSWVILLWGIVNTFTEHHGGPWTHKDLQHTLMGVLWWAGGAVGVWISRKGKRSIFPAIIISLTGWAMSGHAQAIMISTMVHSLFGYALMAAGVCRIIEICFVLHDRPTGEEERSAEDGGWFKIHAFQYLPPFLLTTSGILFMSATDEELRWADAKGVDHVTWGMIDFSIALLLFLWINVLIDTYVGYGGRYGLANAPQSVETPGPSAPQAGWSYARLRPTESAPPASAEESIQLDTYRAPSPSTPKNTENHVLFDDEDPFDDKELAAARNAGRRATASFSNTNRAGSSLRRFAVPVGAAVAGSALALTQSPLLLESSEPKKYNYQERMKPRPAPVIVRRVVEEEVVDDGEELPLGGETAMGSDEEEQESAFDERTGEINWDCPCLGGMAHGPCGEEFKKAFSCFIFSEQEPKGIECVDLFKDMQDCFRKHPEVYAEEIEADNAADAEAQSITNEAPSATASE</sequence>
<feature type="transmembrane region" description="Helical" evidence="4">
    <location>
        <begin position="771"/>
        <end position="795"/>
    </location>
</feature>
<feature type="transmembrane region" description="Helical" evidence="4">
    <location>
        <begin position="663"/>
        <end position="681"/>
    </location>
</feature>
<evidence type="ECO:0000256" key="1">
    <source>
        <dbReference type="ARBA" id="ARBA00022443"/>
    </source>
</evidence>
<dbReference type="PROSITE" id="PS51808">
    <property type="entry name" value="CHCH"/>
    <property type="match status" value="1"/>
</dbReference>
<dbReference type="GO" id="GO:0007165">
    <property type="term" value="P:signal transduction"/>
    <property type="evidence" value="ECO:0007669"/>
    <property type="project" value="InterPro"/>
</dbReference>
<dbReference type="InterPro" id="IPR001660">
    <property type="entry name" value="SAM"/>
</dbReference>
<feature type="transmembrane region" description="Helical" evidence="4">
    <location>
        <begin position="701"/>
        <end position="718"/>
    </location>
</feature>
<dbReference type="Pfam" id="PF10355">
    <property type="entry name" value="Ytp1"/>
    <property type="match status" value="1"/>
</dbReference>
<dbReference type="Gene3D" id="1.10.287.2900">
    <property type="match status" value="1"/>
</dbReference>
<dbReference type="PROSITE" id="PS50200">
    <property type="entry name" value="RA"/>
    <property type="match status" value="1"/>
</dbReference>
<dbReference type="InterPro" id="IPR029071">
    <property type="entry name" value="Ubiquitin-like_domsf"/>
</dbReference>
<feature type="region of interest" description="Disordered" evidence="3">
    <location>
        <begin position="1026"/>
        <end position="1063"/>
    </location>
</feature>
<keyword evidence="4" id="KW-0812">Transmembrane</keyword>
<protein>
    <submittedName>
        <fullName evidence="8">Uncharacterized protein</fullName>
    </submittedName>
</protein>
<evidence type="ECO:0000259" key="5">
    <source>
        <dbReference type="PROSITE" id="PS50002"/>
    </source>
</evidence>
<feature type="region of interest" description="Disordered" evidence="3">
    <location>
        <begin position="1246"/>
        <end position="1270"/>
    </location>
</feature>
<evidence type="ECO:0000313" key="9">
    <source>
        <dbReference type="Proteomes" id="UP001216638"/>
    </source>
</evidence>
<feature type="domain" description="SAM" evidence="6">
    <location>
        <begin position="11"/>
        <end position="74"/>
    </location>
</feature>
<feature type="transmembrane region" description="Helical" evidence="4">
    <location>
        <begin position="862"/>
        <end position="885"/>
    </location>
</feature>
<dbReference type="PANTHER" id="PTHR31685">
    <property type="entry name" value="INTEGRAL MEMBRANE PROTEIN (AFU_ORTHOLOGUE AFUA_6G12730)-RELATED"/>
    <property type="match status" value="1"/>
</dbReference>
<dbReference type="InterPro" id="IPR018827">
    <property type="entry name" value="YTP1_C"/>
</dbReference>
<dbReference type="SUPFAM" id="SSF54236">
    <property type="entry name" value="Ubiquitin-like"/>
    <property type="match status" value="1"/>
</dbReference>
<gene>
    <name evidence="8" type="ORF">MBRA1_001702</name>
</gene>
<name>A0AAF0DSU9_9BASI</name>
<dbReference type="Pfam" id="PF10348">
    <property type="entry name" value="DUF2427"/>
    <property type="match status" value="1"/>
</dbReference>
<dbReference type="InterPro" id="IPR001452">
    <property type="entry name" value="SH3_domain"/>
</dbReference>
<dbReference type="EMBL" id="CP119952">
    <property type="protein sequence ID" value="WFC95061.1"/>
    <property type="molecule type" value="Genomic_DNA"/>
</dbReference>
<evidence type="ECO:0000259" key="7">
    <source>
        <dbReference type="PROSITE" id="PS50200"/>
    </source>
</evidence>
<evidence type="ECO:0000256" key="4">
    <source>
        <dbReference type="SAM" id="Phobius"/>
    </source>
</evidence>
<feature type="region of interest" description="Disordered" evidence="3">
    <location>
        <begin position="154"/>
        <end position="181"/>
    </location>
</feature>
<dbReference type="InterPro" id="IPR013761">
    <property type="entry name" value="SAM/pointed_sf"/>
</dbReference>
<keyword evidence="4" id="KW-0472">Membrane</keyword>
<feature type="compositionally biased region" description="Polar residues" evidence="3">
    <location>
        <begin position="1257"/>
        <end position="1270"/>
    </location>
</feature>
<dbReference type="InterPro" id="IPR018825">
    <property type="entry name" value="DUF2427"/>
</dbReference>
<evidence type="ECO:0000313" key="8">
    <source>
        <dbReference type="EMBL" id="WFC95061.1"/>
    </source>
</evidence>
<keyword evidence="4" id="KW-1133">Transmembrane helix</keyword>
<feature type="transmembrane region" description="Helical" evidence="4">
    <location>
        <begin position="891"/>
        <end position="912"/>
    </location>
</feature>
<dbReference type="Gene3D" id="1.10.150.50">
    <property type="entry name" value="Transcription Factor, Ets-1"/>
    <property type="match status" value="1"/>
</dbReference>
<feature type="transmembrane region" description="Helical" evidence="4">
    <location>
        <begin position="635"/>
        <end position="656"/>
    </location>
</feature>
<keyword evidence="1 2" id="KW-0728">SH3 domain</keyword>
<feature type="compositionally biased region" description="Low complexity" evidence="3">
    <location>
        <begin position="157"/>
        <end position="172"/>
    </location>
</feature>
<dbReference type="InterPro" id="IPR036028">
    <property type="entry name" value="SH3-like_dom_sf"/>
</dbReference>
<dbReference type="Gene3D" id="2.30.30.40">
    <property type="entry name" value="SH3 Domains"/>
    <property type="match status" value="1"/>
</dbReference>
<dbReference type="AlphaFoldDB" id="A0AAF0DSU9"/>
<dbReference type="Pfam" id="PF00788">
    <property type="entry name" value="RA"/>
    <property type="match status" value="1"/>
</dbReference>
<evidence type="ECO:0000259" key="6">
    <source>
        <dbReference type="PROSITE" id="PS50105"/>
    </source>
</evidence>
<evidence type="ECO:0000256" key="2">
    <source>
        <dbReference type="PROSITE-ProRule" id="PRU00192"/>
    </source>
</evidence>
<dbReference type="Pfam" id="PF00018">
    <property type="entry name" value="SH3_1"/>
    <property type="match status" value="1"/>
</dbReference>
<dbReference type="SUPFAM" id="SSF50044">
    <property type="entry name" value="SH3-domain"/>
    <property type="match status" value="1"/>
</dbReference>
<dbReference type="CDD" id="cd08760">
    <property type="entry name" value="Cyt_b561_FRRS1_like"/>
    <property type="match status" value="1"/>
</dbReference>
<feature type="domain" description="SH3" evidence="5">
    <location>
        <begin position="411"/>
        <end position="491"/>
    </location>
</feature>
<feature type="transmembrane region" description="Helical" evidence="4">
    <location>
        <begin position="970"/>
        <end position="989"/>
    </location>
</feature>
<reference evidence="8" key="1">
    <citation type="submission" date="2023-03" db="EMBL/GenBank/DDBJ databases">
        <title>Mating type loci evolution in Malassezia.</title>
        <authorList>
            <person name="Coelho M.A."/>
        </authorList>
    </citation>
    <scope>NUCLEOTIDE SEQUENCE</scope>
    <source>
        <strain evidence="8">CBS 14135</strain>
    </source>
</reference>
<feature type="transmembrane region" description="Helical" evidence="4">
    <location>
        <begin position="835"/>
        <end position="855"/>
    </location>
</feature>
<dbReference type="Pfam" id="PF00536">
    <property type="entry name" value="SAM_1"/>
    <property type="match status" value="1"/>
</dbReference>
<organism evidence="8 9">
    <name type="scientific">Malassezia brasiliensis</name>
    <dbReference type="NCBI Taxonomy" id="1821822"/>
    <lineage>
        <taxon>Eukaryota</taxon>
        <taxon>Fungi</taxon>
        <taxon>Dikarya</taxon>
        <taxon>Basidiomycota</taxon>
        <taxon>Ustilaginomycotina</taxon>
        <taxon>Malasseziomycetes</taxon>
        <taxon>Malasseziales</taxon>
        <taxon>Malasseziaceae</taxon>
        <taxon>Malassezia</taxon>
    </lineage>
</organism>
<feature type="transmembrane region" description="Helical" evidence="4">
    <location>
        <begin position="933"/>
        <end position="950"/>
    </location>
</feature>
<evidence type="ECO:0000256" key="3">
    <source>
        <dbReference type="SAM" id="MobiDB-lite"/>
    </source>
</evidence>
<feature type="transmembrane region" description="Helical" evidence="4">
    <location>
        <begin position="807"/>
        <end position="823"/>
    </location>
</feature>
<dbReference type="PANTHER" id="PTHR31685:SF2">
    <property type="entry name" value="PROTEIN YTP1"/>
    <property type="match status" value="1"/>
</dbReference>
<dbReference type="SMART" id="SM00454">
    <property type="entry name" value="SAM"/>
    <property type="match status" value="1"/>
</dbReference>
<dbReference type="Gene3D" id="3.10.20.90">
    <property type="entry name" value="Phosphatidylinositol 3-kinase Catalytic Subunit, Chain A, domain 1"/>
    <property type="match status" value="1"/>
</dbReference>
<accession>A0AAF0DSU9</accession>
<proteinExistence type="predicted"/>
<keyword evidence="9" id="KW-1185">Reference proteome</keyword>
<feature type="domain" description="Ras-associating" evidence="7">
    <location>
        <begin position="257"/>
        <end position="326"/>
    </location>
</feature>
<dbReference type="PROSITE" id="PS50002">
    <property type="entry name" value="SH3"/>
    <property type="match status" value="1"/>
</dbReference>
<dbReference type="SUPFAM" id="SSF47769">
    <property type="entry name" value="SAM/Pointed domain"/>
    <property type="match status" value="1"/>
</dbReference>
<dbReference type="Proteomes" id="UP001216638">
    <property type="component" value="Chromosome 2"/>
</dbReference>